<accession>A0ABD5ZSR4</accession>
<evidence type="ECO:0000256" key="1">
    <source>
        <dbReference type="SAM" id="Phobius"/>
    </source>
</evidence>
<name>A0ABD5ZSR4_9EURY</name>
<feature type="domain" description="DUF5658" evidence="2">
    <location>
        <begin position="19"/>
        <end position="119"/>
    </location>
</feature>
<comment type="caution">
    <text evidence="3">The sequence shown here is derived from an EMBL/GenBank/DDBJ whole genome shotgun (WGS) entry which is preliminary data.</text>
</comment>
<protein>
    <submittedName>
        <fullName evidence="3">DUF5658 family protein</fullName>
    </submittedName>
</protein>
<evidence type="ECO:0000313" key="3">
    <source>
        <dbReference type="EMBL" id="MFC7236392.1"/>
    </source>
</evidence>
<proteinExistence type="predicted"/>
<reference evidence="3 4" key="1">
    <citation type="journal article" date="2019" name="Int. J. Syst. Evol. Microbiol.">
        <title>The Global Catalogue of Microorganisms (GCM) 10K type strain sequencing project: providing services to taxonomists for standard genome sequencing and annotation.</title>
        <authorList>
            <consortium name="The Broad Institute Genomics Platform"/>
            <consortium name="The Broad Institute Genome Sequencing Center for Infectious Disease"/>
            <person name="Wu L."/>
            <person name="Ma J."/>
        </authorList>
    </citation>
    <scope>NUCLEOTIDE SEQUENCE [LARGE SCALE GENOMIC DNA]</scope>
    <source>
        <strain evidence="3 4">DT85</strain>
    </source>
</reference>
<dbReference type="Pfam" id="PF18902">
    <property type="entry name" value="DUF5658"/>
    <property type="match status" value="1"/>
</dbReference>
<keyword evidence="1" id="KW-0812">Transmembrane</keyword>
<organism evidence="3 4">
    <name type="scientific">Halosegnis marinus</name>
    <dbReference type="NCBI Taxonomy" id="3034023"/>
    <lineage>
        <taxon>Archaea</taxon>
        <taxon>Methanobacteriati</taxon>
        <taxon>Methanobacteriota</taxon>
        <taxon>Stenosarchaea group</taxon>
        <taxon>Halobacteria</taxon>
        <taxon>Halobacteriales</taxon>
        <taxon>Natronomonadaceae</taxon>
        <taxon>Halosegnis</taxon>
    </lineage>
</organism>
<dbReference type="RefSeq" id="WP_276234549.1">
    <property type="nucleotide sequence ID" value="NZ_CP119802.1"/>
</dbReference>
<sequence length="125" mass="13011">MADRIGRVVPRYWEGVAAALFLLVAADLLTTVYAARAVGVGAEANPVVRWALRRGVGTLVAVNLVALVLLVGLFYALAELLKRTGPDRRRSLAMLVEVFIGLLLFAGLAVVANNAAVIVSGGAAG</sequence>
<feature type="transmembrane region" description="Helical" evidence="1">
    <location>
        <begin position="92"/>
        <end position="112"/>
    </location>
</feature>
<keyword evidence="1" id="KW-0472">Membrane</keyword>
<keyword evidence="4" id="KW-1185">Reference proteome</keyword>
<dbReference type="EMBL" id="JBHTAP010000001">
    <property type="protein sequence ID" value="MFC7236392.1"/>
    <property type="molecule type" value="Genomic_DNA"/>
</dbReference>
<gene>
    <name evidence="3" type="ORF">ACFQJ4_13825</name>
</gene>
<dbReference type="Proteomes" id="UP001596398">
    <property type="component" value="Unassembled WGS sequence"/>
</dbReference>
<dbReference type="AlphaFoldDB" id="A0ABD5ZSR4"/>
<evidence type="ECO:0000259" key="2">
    <source>
        <dbReference type="Pfam" id="PF18902"/>
    </source>
</evidence>
<evidence type="ECO:0000313" key="4">
    <source>
        <dbReference type="Proteomes" id="UP001596398"/>
    </source>
</evidence>
<feature type="transmembrane region" description="Helical" evidence="1">
    <location>
        <begin position="58"/>
        <end position="80"/>
    </location>
</feature>
<keyword evidence="1" id="KW-1133">Transmembrane helix</keyword>
<dbReference type="InterPro" id="IPR043717">
    <property type="entry name" value="DUF5658"/>
</dbReference>
<dbReference type="GeneID" id="79268110"/>